<dbReference type="EMBL" id="CAJNNV010001910">
    <property type="protein sequence ID" value="CAE8586083.1"/>
    <property type="molecule type" value="Genomic_DNA"/>
</dbReference>
<protein>
    <submittedName>
        <fullName evidence="2">Uncharacterized protein</fullName>
    </submittedName>
</protein>
<feature type="compositionally biased region" description="Low complexity" evidence="1">
    <location>
        <begin position="448"/>
        <end position="470"/>
    </location>
</feature>
<feature type="region of interest" description="Disordered" evidence="1">
    <location>
        <begin position="432"/>
        <end position="495"/>
    </location>
</feature>
<evidence type="ECO:0000256" key="1">
    <source>
        <dbReference type="SAM" id="MobiDB-lite"/>
    </source>
</evidence>
<gene>
    <name evidence="2" type="ORF">PGLA1383_LOCUS4980</name>
</gene>
<comment type="caution">
    <text evidence="2">The sequence shown here is derived from an EMBL/GenBank/DDBJ whole genome shotgun (WGS) entry which is preliminary data.</text>
</comment>
<feature type="region of interest" description="Disordered" evidence="1">
    <location>
        <begin position="194"/>
        <end position="257"/>
    </location>
</feature>
<feature type="region of interest" description="Disordered" evidence="1">
    <location>
        <begin position="354"/>
        <end position="393"/>
    </location>
</feature>
<reference evidence="2" key="1">
    <citation type="submission" date="2021-02" db="EMBL/GenBank/DDBJ databases">
        <authorList>
            <person name="Dougan E. K."/>
            <person name="Rhodes N."/>
            <person name="Thang M."/>
            <person name="Chan C."/>
        </authorList>
    </citation>
    <scope>NUCLEOTIDE SEQUENCE</scope>
</reference>
<sequence length="495" mass="50082">MQMQGLQGQWGGYGWSSGGMTNVGSPYRMGPTSADLAYAAAAAATAGFCMNNSFDAYSAGTVNPSNGVMTLNVASCLDAHSRYNHQMNAASSDVCSGMNGGYSHQGLSQHARAWLPPGNFNVPVAPAGVAPGVASITAHEAMRPVAEPSASSAQFMAARPPVSLAPALAPSPAPKPPPAGMSFGELEARLQSSWESLPPSVAQAPSWPSSEEQSLVPSQASGSRGCFESLAGSGFKSPSDRRASSSQAAPAAAGLDEEPAELRIETSPDGQTAAQQRVPLKAFCKEGLFCPCCAERSSCPFHGEQANQDLESPLHVAVAALVASRRDINSATQAVSSAPSLVALRAAVAVPFSPTQPSSGACAGSSKVEDSGEDSSTEANSSEPWYGSSSDGWSDVGDWSGSVARSDAVPAAGIAFFSEDTSVRAENADISSGVGAAGNSMRRSSPSATAGPAGPRKGAAGSSIAVGSAATGTQRHKASRLPSGSSRCPGADRRK</sequence>
<evidence type="ECO:0000313" key="2">
    <source>
        <dbReference type="EMBL" id="CAE8586083.1"/>
    </source>
</evidence>
<dbReference type="AlphaFoldDB" id="A0A813DC56"/>
<dbReference type="Proteomes" id="UP000654075">
    <property type="component" value="Unassembled WGS sequence"/>
</dbReference>
<name>A0A813DC56_POLGL</name>
<proteinExistence type="predicted"/>
<feature type="compositionally biased region" description="Polar residues" evidence="1">
    <location>
        <begin position="206"/>
        <end position="222"/>
    </location>
</feature>
<accession>A0A813DC56</accession>
<evidence type="ECO:0000313" key="3">
    <source>
        <dbReference type="Proteomes" id="UP000654075"/>
    </source>
</evidence>
<feature type="compositionally biased region" description="Low complexity" evidence="1">
    <location>
        <begin position="244"/>
        <end position="253"/>
    </location>
</feature>
<organism evidence="2 3">
    <name type="scientific">Polarella glacialis</name>
    <name type="common">Dinoflagellate</name>
    <dbReference type="NCBI Taxonomy" id="89957"/>
    <lineage>
        <taxon>Eukaryota</taxon>
        <taxon>Sar</taxon>
        <taxon>Alveolata</taxon>
        <taxon>Dinophyceae</taxon>
        <taxon>Suessiales</taxon>
        <taxon>Suessiaceae</taxon>
        <taxon>Polarella</taxon>
    </lineage>
</organism>
<keyword evidence="3" id="KW-1185">Reference proteome</keyword>